<evidence type="ECO:0000313" key="4">
    <source>
        <dbReference type="EMBL" id="KZM93344.1"/>
    </source>
</evidence>
<comment type="subcellular location">
    <subcellularLocation>
        <location evidence="1">Nucleus</location>
    </subcellularLocation>
</comment>
<dbReference type="InterPro" id="IPR006910">
    <property type="entry name" value="Rad21_Rec8_N"/>
</dbReference>
<dbReference type="GO" id="GO:0008278">
    <property type="term" value="C:cohesin complex"/>
    <property type="evidence" value="ECO:0007669"/>
    <property type="project" value="InterPro"/>
</dbReference>
<dbReference type="AlphaFoldDB" id="A0A164XM10"/>
<protein>
    <recommendedName>
        <fullName evidence="3">Rad21/Rec8-like protein N-terminal domain-containing protein</fullName>
    </recommendedName>
</protein>
<evidence type="ECO:0000313" key="6">
    <source>
        <dbReference type="Proteomes" id="UP000077755"/>
    </source>
</evidence>
<gene>
    <name evidence="4" type="ORF">DCAR_016589</name>
    <name evidence="5" type="ORF">DCAR_0518959</name>
</gene>
<proteinExistence type="predicted"/>
<dbReference type="GO" id="GO:0007062">
    <property type="term" value="P:sister chromatid cohesion"/>
    <property type="evidence" value="ECO:0007669"/>
    <property type="project" value="InterPro"/>
</dbReference>
<dbReference type="STRING" id="79200.A0A164XM10"/>
<keyword evidence="6" id="KW-1185">Reference proteome</keyword>
<accession>A0A164XM10</accession>
<dbReference type="Pfam" id="PF04825">
    <property type="entry name" value="Rad21_Rec8_N"/>
    <property type="match status" value="1"/>
</dbReference>
<evidence type="ECO:0000256" key="2">
    <source>
        <dbReference type="ARBA" id="ARBA00023242"/>
    </source>
</evidence>
<dbReference type="Gramene" id="KZM93344">
    <property type="protein sequence ID" value="KZM93344"/>
    <property type="gene ID" value="DCAR_016589"/>
</dbReference>
<dbReference type="PANTHER" id="PTHR12585:SF55">
    <property type="entry name" value="SISTER CHROMATID COHESION 1 PROTEIN 3"/>
    <property type="match status" value="1"/>
</dbReference>
<name>A0A164XM10_DAUCS</name>
<evidence type="ECO:0000256" key="1">
    <source>
        <dbReference type="ARBA" id="ARBA00004123"/>
    </source>
</evidence>
<dbReference type="InterPro" id="IPR039781">
    <property type="entry name" value="Rad21/Rec8-like"/>
</dbReference>
<evidence type="ECO:0000259" key="3">
    <source>
        <dbReference type="Pfam" id="PF04825"/>
    </source>
</evidence>
<evidence type="ECO:0000313" key="5">
    <source>
        <dbReference type="EMBL" id="WOG99606.1"/>
    </source>
</evidence>
<dbReference type="GO" id="GO:0003682">
    <property type="term" value="F:chromatin binding"/>
    <property type="evidence" value="ECO:0007669"/>
    <property type="project" value="TreeGrafter"/>
</dbReference>
<reference evidence="5" key="2">
    <citation type="submission" date="2022-03" db="EMBL/GenBank/DDBJ databases">
        <title>Draft title - Genomic analysis of global carrot germplasm unveils the trajectory of domestication and the origin of high carotenoid orange carrot.</title>
        <authorList>
            <person name="Iorizzo M."/>
            <person name="Ellison S."/>
            <person name="Senalik D."/>
            <person name="Macko-Podgorni A."/>
            <person name="Grzebelus D."/>
            <person name="Bostan H."/>
            <person name="Rolling W."/>
            <person name="Curaba J."/>
            <person name="Simon P."/>
        </authorList>
    </citation>
    <scope>NUCLEOTIDE SEQUENCE</scope>
    <source>
        <tissue evidence="5">Leaf</tissue>
    </source>
</reference>
<dbReference type="PANTHER" id="PTHR12585">
    <property type="entry name" value="SCC1 / RAD21 FAMILY MEMBER"/>
    <property type="match status" value="1"/>
</dbReference>
<dbReference type="EMBL" id="CP093347">
    <property type="protein sequence ID" value="WOG99606.1"/>
    <property type="molecule type" value="Genomic_DNA"/>
</dbReference>
<sequence length="81" mass="9314">MYPEVPMTMRMSSHLLFGFVPIYSEQVESFFRDSNTLLAEIGKAFTSTDLMINLSRATFRSVLPNKFKLDSLDIDTDLSER</sequence>
<dbReference type="Proteomes" id="UP000077755">
    <property type="component" value="Chromosome 5"/>
</dbReference>
<dbReference type="EMBL" id="LNRQ01000005">
    <property type="protein sequence ID" value="KZM93344.1"/>
    <property type="molecule type" value="Genomic_DNA"/>
</dbReference>
<organism evidence="4">
    <name type="scientific">Daucus carota subsp. sativus</name>
    <name type="common">Carrot</name>
    <dbReference type="NCBI Taxonomy" id="79200"/>
    <lineage>
        <taxon>Eukaryota</taxon>
        <taxon>Viridiplantae</taxon>
        <taxon>Streptophyta</taxon>
        <taxon>Embryophyta</taxon>
        <taxon>Tracheophyta</taxon>
        <taxon>Spermatophyta</taxon>
        <taxon>Magnoliopsida</taxon>
        <taxon>eudicotyledons</taxon>
        <taxon>Gunneridae</taxon>
        <taxon>Pentapetalae</taxon>
        <taxon>asterids</taxon>
        <taxon>campanulids</taxon>
        <taxon>Apiales</taxon>
        <taxon>Apiaceae</taxon>
        <taxon>Apioideae</taxon>
        <taxon>Scandiceae</taxon>
        <taxon>Daucinae</taxon>
        <taxon>Daucus</taxon>
        <taxon>Daucus sect. Daucus</taxon>
    </lineage>
</organism>
<dbReference type="GO" id="GO:0005634">
    <property type="term" value="C:nucleus"/>
    <property type="evidence" value="ECO:0007669"/>
    <property type="project" value="UniProtKB-SubCell"/>
</dbReference>
<reference evidence="4" key="1">
    <citation type="journal article" date="2016" name="Nat. Genet.">
        <title>A high-quality carrot genome assembly provides new insights into carotenoid accumulation and asterid genome evolution.</title>
        <authorList>
            <person name="Iorizzo M."/>
            <person name="Ellison S."/>
            <person name="Senalik D."/>
            <person name="Zeng P."/>
            <person name="Satapoomin P."/>
            <person name="Huang J."/>
            <person name="Bowman M."/>
            <person name="Iovene M."/>
            <person name="Sanseverino W."/>
            <person name="Cavagnaro P."/>
            <person name="Yildiz M."/>
            <person name="Macko-Podgorni A."/>
            <person name="Moranska E."/>
            <person name="Grzebelus E."/>
            <person name="Grzebelus D."/>
            <person name="Ashrafi H."/>
            <person name="Zheng Z."/>
            <person name="Cheng S."/>
            <person name="Spooner D."/>
            <person name="Van Deynze A."/>
            <person name="Simon P."/>
        </authorList>
    </citation>
    <scope>NUCLEOTIDE SEQUENCE [LARGE SCALE GENOMIC DNA]</scope>
    <source>
        <tissue evidence="4">Leaf</tissue>
    </source>
</reference>
<keyword evidence="2" id="KW-0539">Nucleus</keyword>
<feature type="domain" description="Rad21/Rec8-like protein N-terminal" evidence="3">
    <location>
        <begin position="3"/>
        <end position="53"/>
    </location>
</feature>
<dbReference type="GO" id="GO:1990414">
    <property type="term" value="P:replication-born double-strand break repair via sister chromatid exchange"/>
    <property type="evidence" value="ECO:0007669"/>
    <property type="project" value="TreeGrafter"/>
</dbReference>